<protein>
    <recommendedName>
        <fullName evidence="2">RRN6 beta-propeller domain-containing protein</fullName>
    </recommendedName>
</protein>
<proteinExistence type="predicted"/>
<feature type="domain" description="RRN6 beta-propeller" evidence="2">
    <location>
        <begin position="178"/>
        <end position="341"/>
    </location>
</feature>
<dbReference type="RefSeq" id="XP_024663465.1">
    <property type="nucleotide sequence ID" value="XM_024807697.1"/>
</dbReference>
<dbReference type="PANTHER" id="PTHR28221">
    <property type="entry name" value="RNA POLYMERASE I-SPECIFIC TRANSCRIPTION INITIATION FACTOR RRN6"/>
    <property type="match status" value="1"/>
</dbReference>
<name>A0A2T0FEX4_9ASCO</name>
<sequence>MWTHRLGYGHPGGIKPDPGGFKVARRNESARLYDGGTRIVDIGAEEDENGKRIGEWGPPSFETYRMAQQTQNMDIGFVPQSIVQDYSYQSYVATSPATLDPTIGPKLCLFSDSVVFANDRWLSFYGQEWTHLDMGSLVTGVSPGLARTRDSVYRLSTNTAQVVCQSDSMDACLHGEFTAVLSSRGDVRIYNLNQEHTNFHLPRGSKQGWGRIGWTNETTVLWTNRKQCAFVDIRTPSPRDSVLFEFSGNPGELLDMSFVGNDALILNSAELAWVDTRMKRTKLAWEHFFSPEDYTLRLTGCNHNDQTLALITSQLHPFTTIYTLGTSEGDAVSTRDPYVIETWPYACPQSILPISKGQEITMYIAGVQGQLFEQVLSATEGCHENYSIDPEPTASNPREEWKQKQVDFDLSVAPDNQHTLGFANLYKYVTELAQPALPQLGSPKTSVLEALGYESIDAFKKHSYNMWISPLEDQSLAGPRLEAIEWIASHVASYETKNVDLKVKLTPDIKVLSDEWEDEPEQQEEEEEQMYPATQPAPSYGISSSQPAVSFMSQPTTGISLSQPAPARKPKKKTKKRKRTEGFA</sequence>
<evidence type="ECO:0000313" key="3">
    <source>
        <dbReference type="EMBL" id="PRT53519.1"/>
    </source>
</evidence>
<feature type="compositionally biased region" description="Basic residues" evidence="1">
    <location>
        <begin position="568"/>
        <end position="584"/>
    </location>
</feature>
<dbReference type="InterPro" id="IPR048535">
    <property type="entry name" value="RRN6_beta-prop"/>
</dbReference>
<dbReference type="GeneID" id="36514888"/>
<keyword evidence="4" id="KW-1185">Reference proteome</keyword>
<dbReference type="Proteomes" id="UP000238350">
    <property type="component" value="Unassembled WGS sequence"/>
</dbReference>
<evidence type="ECO:0000313" key="4">
    <source>
        <dbReference type="Proteomes" id="UP000238350"/>
    </source>
</evidence>
<comment type="caution">
    <text evidence="3">The sequence shown here is derived from an EMBL/GenBank/DDBJ whole genome shotgun (WGS) entry which is preliminary data.</text>
</comment>
<feature type="region of interest" description="Disordered" evidence="1">
    <location>
        <begin position="513"/>
        <end position="584"/>
    </location>
</feature>
<reference evidence="3 4" key="1">
    <citation type="submission" date="2017-04" db="EMBL/GenBank/DDBJ databases">
        <title>Genome sequencing of [Candida] sorbophila.</title>
        <authorList>
            <person name="Ahn J.O."/>
        </authorList>
    </citation>
    <scope>NUCLEOTIDE SEQUENCE [LARGE SCALE GENOMIC DNA]</scope>
    <source>
        <strain evidence="3 4">DS02</strain>
    </source>
</reference>
<dbReference type="EMBL" id="NDIQ01000001">
    <property type="protein sequence ID" value="PRT53519.1"/>
    <property type="molecule type" value="Genomic_DNA"/>
</dbReference>
<feature type="compositionally biased region" description="Acidic residues" evidence="1">
    <location>
        <begin position="514"/>
        <end position="529"/>
    </location>
</feature>
<organism evidence="3 4">
    <name type="scientific">Wickerhamiella sorbophila</name>
    <dbReference type="NCBI Taxonomy" id="45607"/>
    <lineage>
        <taxon>Eukaryota</taxon>
        <taxon>Fungi</taxon>
        <taxon>Dikarya</taxon>
        <taxon>Ascomycota</taxon>
        <taxon>Saccharomycotina</taxon>
        <taxon>Dipodascomycetes</taxon>
        <taxon>Dipodascales</taxon>
        <taxon>Trichomonascaceae</taxon>
        <taxon>Wickerhamiella</taxon>
    </lineage>
</organism>
<feature type="compositionally biased region" description="Polar residues" evidence="1">
    <location>
        <begin position="541"/>
        <end position="563"/>
    </location>
</feature>
<dbReference type="GO" id="GO:0001163">
    <property type="term" value="F:RNA polymerase I transcription regulatory region sequence-specific DNA binding"/>
    <property type="evidence" value="ECO:0007669"/>
    <property type="project" value="TreeGrafter"/>
</dbReference>
<accession>A0A2T0FEX4</accession>
<gene>
    <name evidence="3" type="ORF">B9G98_01139</name>
</gene>
<dbReference type="OrthoDB" id="3980871at2759"/>
<evidence type="ECO:0000256" key="1">
    <source>
        <dbReference type="SAM" id="MobiDB-lite"/>
    </source>
</evidence>
<dbReference type="AlphaFoldDB" id="A0A2T0FEX4"/>
<dbReference type="InterPro" id="IPR019350">
    <property type="entry name" value="RNA_pol_I-sp_TIF_RRN6-like"/>
</dbReference>
<evidence type="ECO:0000259" key="2">
    <source>
        <dbReference type="Pfam" id="PF10214"/>
    </source>
</evidence>
<dbReference type="PANTHER" id="PTHR28221:SF2">
    <property type="entry name" value="RNA POLYMERASE I-SPECIFIC TRANSCRIPTION INITIATION FACTOR RRN6"/>
    <property type="match status" value="1"/>
</dbReference>
<dbReference type="GO" id="GO:0070860">
    <property type="term" value="C:RNA polymerase I core factor complex"/>
    <property type="evidence" value="ECO:0007669"/>
    <property type="project" value="TreeGrafter"/>
</dbReference>
<dbReference type="GO" id="GO:0001179">
    <property type="term" value="F:RNA polymerase I general transcription initiation factor binding"/>
    <property type="evidence" value="ECO:0007669"/>
    <property type="project" value="TreeGrafter"/>
</dbReference>
<dbReference type="GO" id="GO:0042790">
    <property type="term" value="P:nucleolar large rRNA transcription by RNA polymerase I"/>
    <property type="evidence" value="ECO:0007669"/>
    <property type="project" value="TreeGrafter"/>
</dbReference>
<dbReference type="STRING" id="45607.A0A2T0FEX4"/>
<dbReference type="Pfam" id="PF10214">
    <property type="entry name" value="Rrn6_beta-prop"/>
    <property type="match status" value="1"/>
</dbReference>